<proteinExistence type="predicted"/>
<keyword evidence="3" id="KW-1185">Reference proteome</keyword>
<gene>
    <name evidence="2" type="primary">Acey_s0003.g1230</name>
    <name evidence="2" type="ORF">Y032_0003g1230</name>
</gene>
<name>A0A016VVY6_9BILA</name>
<evidence type="ECO:0000313" key="3">
    <source>
        <dbReference type="Proteomes" id="UP000024635"/>
    </source>
</evidence>
<evidence type="ECO:0000256" key="1">
    <source>
        <dbReference type="SAM" id="MobiDB-lite"/>
    </source>
</evidence>
<dbReference type="AlphaFoldDB" id="A0A016VVY6"/>
<organism evidence="2 3">
    <name type="scientific">Ancylostoma ceylanicum</name>
    <dbReference type="NCBI Taxonomy" id="53326"/>
    <lineage>
        <taxon>Eukaryota</taxon>
        <taxon>Metazoa</taxon>
        <taxon>Ecdysozoa</taxon>
        <taxon>Nematoda</taxon>
        <taxon>Chromadorea</taxon>
        <taxon>Rhabditida</taxon>
        <taxon>Rhabditina</taxon>
        <taxon>Rhabditomorpha</taxon>
        <taxon>Strongyloidea</taxon>
        <taxon>Ancylostomatidae</taxon>
        <taxon>Ancylostomatinae</taxon>
        <taxon>Ancylostoma</taxon>
    </lineage>
</organism>
<comment type="caution">
    <text evidence="2">The sequence shown here is derived from an EMBL/GenBank/DDBJ whole genome shotgun (WGS) entry which is preliminary data.</text>
</comment>
<accession>A0A016VVY6</accession>
<protein>
    <submittedName>
        <fullName evidence="2">Uncharacterized protein</fullName>
    </submittedName>
</protein>
<feature type="region of interest" description="Disordered" evidence="1">
    <location>
        <begin position="1"/>
        <end position="22"/>
    </location>
</feature>
<reference evidence="3" key="1">
    <citation type="journal article" date="2015" name="Nat. Genet.">
        <title>The genome and transcriptome of the zoonotic hookworm Ancylostoma ceylanicum identify infection-specific gene families.</title>
        <authorList>
            <person name="Schwarz E.M."/>
            <person name="Hu Y."/>
            <person name="Antoshechkin I."/>
            <person name="Miller M.M."/>
            <person name="Sternberg P.W."/>
            <person name="Aroian R.V."/>
        </authorList>
    </citation>
    <scope>NUCLEOTIDE SEQUENCE</scope>
    <source>
        <strain evidence="3">HY135</strain>
    </source>
</reference>
<evidence type="ECO:0000313" key="2">
    <source>
        <dbReference type="EMBL" id="EYC31774.1"/>
    </source>
</evidence>
<dbReference type="Proteomes" id="UP000024635">
    <property type="component" value="Unassembled WGS sequence"/>
</dbReference>
<dbReference type="EMBL" id="JARK01001339">
    <property type="protein sequence ID" value="EYC31774.1"/>
    <property type="molecule type" value="Genomic_DNA"/>
</dbReference>
<sequence>MGLPTQDAMNISKMTKKKTSEQGQAFIKTNRLTWIGKLLGEQGMPSSIEESIGEWSKILKVDAVLLDQGVPERRDRVLIG</sequence>